<dbReference type="EMBL" id="CVMT01000002">
    <property type="protein sequence ID" value="CRG84978.1"/>
    <property type="molecule type" value="Genomic_DNA"/>
</dbReference>
<accession>A0A0U1LQU7</accession>
<dbReference type="Proteomes" id="UP000054383">
    <property type="component" value="Unassembled WGS sequence"/>
</dbReference>
<dbReference type="PANTHER" id="PTHR37315">
    <property type="entry name" value="UPF0311 PROTEIN BLR7842"/>
    <property type="match status" value="1"/>
</dbReference>
<organism evidence="1 2">
    <name type="scientific">Talaromyces islandicus</name>
    <name type="common">Penicillium islandicum</name>
    <dbReference type="NCBI Taxonomy" id="28573"/>
    <lineage>
        <taxon>Eukaryota</taxon>
        <taxon>Fungi</taxon>
        <taxon>Dikarya</taxon>
        <taxon>Ascomycota</taxon>
        <taxon>Pezizomycotina</taxon>
        <taxon>Eurotiomycetes</taxon>
        <taxon>Eurotiomycetidae</taxon>
        <taxon>Eurotiales</taxon>
        <taxon>Trichocomaceae</taxon>
        <taxon>Talaromyces</taxon>
        <taxon>Talaromyces sect. Islandici</taxon>
    </lineage>
</organism>
<proteinExistence type="predicted"/>
<dbReference type="Gene3D" id="2.40.160.20">
    <property type="match status" value="1"/>
</dbReference>
<gene>
    <name evidence="1" type="ORF">PISL3812_02138</name>
</gene>
<evidence type="ECO:0000313" key="1">
    <source>
        <dbReference type="EMBL" id="CRG84978.1"/>
    </source>
</evidence>
<protein>
    <submittedName>
        <fullName evidence="1">Uncharacterized protein</fullName>
    </submittedName>
</protein>
<sequence length="168" mass="18383">MAGFPNVKPAFTVRVQIDDSFPVGSHHRKTSLVVVPMIGGTVKSEPDFTPSLNANFVGTGNDYIHGDPDQKKLRLDARSVLKTDDGAFIYVNYKGTVNVTEDLPKILGGTAGDLETPYGDSFTYFDFETGDERYKDLENGVYVGQGHFISKVGEKVIVEYKVSQVVLG</sequence>
<evidence type="ECO:0000313" key="2">
    <source>
        <dbReference type="Proteomes" id="UP000054383"/>
    </source>
</evidence>
<dbReference type="Pfam" id="PF11578">
    <property type="entry name" value="DUF3237"/>
    <property type="match status" value="1"/>
</dbReference>
<dbReference type="InterPro" id="IPR020915">
    <property type="entry name" value="UPF0311"/>
</dbReference>
<reference evidence="1 2" key="1">
    <citation type="submission" date="2015-04" db="EMBL/GenBank/DDBJ databases">
        <authorList>
            <person name="Syromyatnikov M.Y."/>
            <person name="Popov V.N."/>
        </authorList>
    </citation>
    <scope>NUCLEOTIDE SEQUENCE [LARGE SCALE GENOMIC DNA]</scope>
    <source>
        <strain evidence="1">WF-38-12</strain>
    </source>
</reference>
<dbReference type="PANTHER" id="PTHR37315:SF1">
    <property type="entry name" value="UPF0311 PROTEIN BLR7842"/>
    <property type="match status" value="1"/>
</dbReference>
<keyword evidence="2" id="KW-1185">Reference proteome</keyword>
<name>A0A0U1LQU7_TALIS</name>
<dbReference type="OrthoDB" id="2544694at2759"/>
<dbReference type="OMA" id="NSFTHFT"/>
<dbReference type="AlphaFoldDB" id="A0A0U1LQU7"/>